<evidence type="ECO:0000256" key="8">
    <source>
        <dbReference type="ARBA" id="ARBA00022840"/>
    </source>
</evidence>
<keyword evidence="9" id="KW-0694">RNA-binding</keyword>
<dbReference type="PROSITE" id="PS51194">
    <property type="entry name" value="HELICASE_CTER"/>
    <property type="match status" value="1"/>
</dbReference>
<reference evidence="15 16" key="1">
    <citation type="submission" date="2006-10" db="EMBL/GenBank/DDBJ databases">
        <title>The Genome Sequence of Batrachochytrium dendrobatidis JEL423.</title>
        <authorList>
            <consortium name="The Broad Institute Genome Sequencing Platform"/>
            <person name="Birren B."/>
            <person name="Lander E."/>
            <person name="Galagan J."/>
            <person name="Cuomo C."/>
            <person name="Devon K."/>
            <person name="Jaffe D."/>
            <person name="Butler J."/>
            <person name="Alvarez P."/>
            <person name="Gnerre S."/>
            <person name="Grabherr M."/>
            <person name="Kleber M."/>
            <person name="Mauceli E."/>
            <person name="Brockman W."/>
            <person name="Young S."/>
            <person name="LaButti K."/>
            <person name="Sykes S."/>
            <person name="DeCaprio D."/>
            <person name="Crawford M."/>
            <person name="Koehrsen M."/>
            <person name="Engels R."/>
            <person name="Montgomery P."/>
            <person name="Pearson M."/>
            <person name="Howarth C."/>
            <person name="Larson L."/>
            <person name="White J."/>
            <person name="O'Leary S."/>
            <person name="Kodira C."/>
            <person name="Zeng Q."/>
            <person name="Yandava C."/>
            <person name="Alvarado L."/>
            <person name="Longcore J."/>
            <person name="James T."/>
        </authorList>
    </citation>
    <scope>NUCLEOTIDE SEQUENCE [LARGE SCALE GENOMIC DNA]</scope>
    <source>
        <strain evidence="15 16">JEL423</strain>
    </source>
</reference>
<dbReference type="InterPro" id="IPR012541">
    <property type="entry name" value="DBP10_C"/>
</dbReference>
<comment type="function">
    <text evidence="1">ATP-binding RNA helicase involved in the biogenesis of 60S ribosomal subunits and is required for the normal formation of 25S and 5.8S rRNAs.</text>
</comment>
<dbReference type="VEuPathDB" id="FungiDB:BDEG_21713"/>
<keyword evidence="10" id="KW-0539">Nucleus</keyword>
<feature type="compositionally biased region" description="Basic and acidic residues" evidence="12">
    <location>
        <begin position="189"/>
        <end position="202"/>
    </location>
</feature>
<dbReference type="EC" id="3.6.4.13" evidence="4"/>
<evidence type="ECO:0000256" key="11">
    <source>
        <dbReference type="ARBA" id="ARBA00047984"/>
    </source>
</evidence>
<sequence length="1118" mass="123850">MRGQAGSFRGGSSRGRGGSSRGGSSRGGSSRGRGISTHSSTRGVTKKQSPYGGSGARGRGNSKGDRGGRGDSIDYSRQNRDKFGKKEDTIPDAKALKKERQKAKFQKKGANSKEDFEFETVPLDKIQNPATKLNNRVDPETEGWESGSDIGGFSSENSVQDDSSADGNEEFESGSDADAEDQIESDGMNTRESDSDDSHADSNDILDDDQESNSDEEDETQAIAKQLKSANRKGKKSGGFQSMGKLFKTLICLSYPIYKAIAQQGYRIPTPIQRKVIPIIMEGRDVVSMARTGSGKTAAFLIPLIERLKTHSAKVGARALILSPSRELATQTLKFFKDLAKFTDLRGCVFVGGDQLEDQFTALAGNPDVIVATPGRLMHLMIEMNMDMKAIEYIVFDEADRLFEMGFADQLREIMHRVPETRQTLLFSATLPRLLVDFARAGLQNPALLRLDVDTKISRNLQMYFFSVKPEEKEGALLYLLRECIPEDQQTVIFVSTKHHVEYVQEFLNAAGIEATYIYGALDQIARKIHLGRFQNGKIKILVVTDVAARGIDVPLLDNVINYDFPASSKIFVHRVGRTARAGKNGSAWSLISNDELPYMLDLQLFTGRPLVFASAFFDSALDTKNNAANKDDELCISKTSREPQYTAELVYGYLPPTHLGLEIEAAQQLIHGNITIETLRDSSRKGYQMYLKSRPTATRGSYARTKDIVTQHIGIHPMFAAKVGKSEFNRVEMIKSISNFRPTESVFEVGRRGMKSSEAVLMVKRRNLLAGKINAMKSHRIEKETKETLSQAHLISRHSTDLMADDDDLKIFGESDATTLLNANDKTAADHRKKVKGTDYRDKEHYLSYRPLDADTEMGYAVNAKQGNFSSSTFATSASQATIDLMQDDPDLLKKQQSQLKWDGKKHRFTRETVGADNKKRIRTDLGTLVPASFKSDRYERWSKRTRTDMPRTGDLELADAEQIANSAGNATGVRVYRHQRMLAPSIGSKSFDRKLGKMESQWRKDGMKSEEIKQKRLESMENAKMLKTVEMEAAKAQKAAKVKSEIKTASEIVKAREEKEKRRAKTGRHKHVLASQAQSSRGSSRGGGGGRGGSSRGGGRGRGGSSRGSGRGRGRR</sequence>
<evidence type="ECO:0000256" key="1">
    <source>
        <dbReference type="ARBA" id="ARBA00003706"/>
    </source>
</evidence>
<evidence type="ECO:0000256" key="3">
    <source>
        <dbReference type="ARBA" id="ARBA00010379"/>
    </source>
</evidence>
<feature type="region of interest" description="Disordered" evidence="12">
    <location>
        <begin position="1055"/>
        <end position="1118"/>
    </location>
</feature>
<dbReference type="CDD" id="cd18787">
    <property type="entry name" value="SF2_C_DEAD"/>
    <property type="match status" value="1"/>
</dbReference>
<feature type="compositionally biased region" description="Basic residues" evidence="12">
    <location>
        <begin position="1064"/>
        <end position="1074"/>
    </location>
</feature>
<reference evidence="15 16" key="2">
    <citation type="submission" date="2016-05" db="EMBL/GenBank/DDBJ databases">
        <title>Lineage-specific infection strategies underlie the spectrum of fungal disease in amphibians.</title>
        <authorList>
            <person name="Cuomo C.A."/>
            <person name="Farrer R.A."/>
            <person name="James T."/>
            <person name="Longcore J."/>
            <person name="Birren B."/>
        </authorList>
    </citation>
    <scope>NUCLEOTIDE SEQUENCE [LARGE SCALE GENOMIC DNA]</scope>
    <source>
        <strain evidence="15 16">JEL423</strain>
    </source>
</reference>
<keyword evidence="7" id="KW-0347">Helicase</keyword>
<keyword evidence="5" id="KW-0547">Nucleotide-binding</keyword>
<comment type="catalytic activity">
    <reaction evidence="11">
        <text>ATP + H2O = ADP + phosphate + H(+)</text>
        <dbReference type="Rhea" id="RHEA:13065"/>
        <dbReference type="ChEBI" id="CHEBI:15377"/>
        <dbReference type="ChEBI" id="CHEBI:15378"/>
        <dbReference type="ChEBI" id="CHEBI:30616"/>
        <dbReference type="ChEBI" id="CHEBI:43474"/>
        <dbReference type="ChEBI" id="CHEBI:456216"/>
        <dbReference type="EC" id="3.6.4.13"/>
    </reaction>
</comment>
<dbReference type="SMART" id="SM00487">
    <property type="entry name" value="DEXDc"/>
    <property type="match status" value="1"/>
</dbReference>
<organism evidence="15 16">
    <name type="scientific">Batrachochytrium dendrobatidis (strain JEL423)</name>
    <dbReference type="NCBI Taxonomy" id="403673"/>
    <lineage>
        <taxon>Eukaryota</taxon>
        <taxon>Fungi</taxon>
        <taxon>Fungi incertae sedis</taxon>
        <taxon>Chytridiomycota</taxon>
        <taxon>Chytridiomycota incertae sedis</taxon>
        <taxon>Chytridiomycetes</taxon>
        <taxon>Rhizophydiales</taxon>
        <taxon>Rhizophydiales incertae sedis</taxon>
        <taxon>Batrachochytrium</taxon>
    </lineage>
</organism>
<comment type="subcellular location">
    <subcellularLocation>
        <location evidence="2">Nucleus</location>
        <location evidence="2">Nucleolus</location>
    </subcellularLocation>
</comment>
<dbReference type="InterPro" id="IPR000629">
    <property type="entry name" value="RNA-helicase_DEAD-box_CS"/>
</dbReference>
<dbReference type="GO" id="GO:0003724">
    <property type="term" value="F:RNA helicase activity"/>
    <property type="evidence" value="ECO:0007669"/>
    <property type="project" value="UniProtKB-EC"/>
</dbReference>
<keyword evidence="6" id="KW-0378">Hydrolase</keyword>
<evidence type="ECO:0000256" key="2">
    <source>
        <dbReference type="ARBA" id="ARBA00004604"/>
    </source>
</evidence>
<evidence type="ECO:0000256" key="5">
    <source>
        <dbReference type="ARBA" id="ARBA00022741"/>
    </source>
</evidence>
<evidence type="ECO:0000259" key="14">
    <source>
        <dbReference type="PROSITE" id="PS51194"/>
    </source>
</evidence>
<evidence type="ECO:0000256" key="10">
    <source>
        <dbReference type="ARBA" id="ARBA00023242"/>
    </source>
</evidence>
<evidence type="ECO:0000256" key="7">
    <source>
        <dbReference type="ARBA" id="ARBA00022806"/>
    </source>
</evidence>
<dbReference type="InterPro" id="IPR001650">
    <property type="entry name" value="Helicase_C-like"/>
</dbReference>
<evidence type="ECO:0000259" key="13">
    <source>
        <dbReference type="PROSITE" id="PS51192"/>
    </source>
</evidence>
<feature type="domain" description="Helicase C-terminal" evidence="14">
    <location>
        <begin position="476"/>
        <end position="630"/>
    </location>
</feature>
<feature type="region of interest" description="Disordered" evidence="12">
    <location>
        <begin position="1"/>
        <end position="221"/>
    </location>
</feature>
<feature type="compositionally biased region" description="Gly residues" evidence="12">
    <location>
        <begin position="1086"/>
        <end position="1111"/>
    </location>
</feature>
<evidence type="ECO:0000256" key="12">
    <source>
        <dbReference type="SAM" id="MobiDB-lite"/>
    </source>
</evidence>
<dbReference type="PROSITE" id="PS51192">
    <property type="entry name" value="HELICASE_ATP_BIND_1"/>
    <property type="match status" value="1"/>
</dbReference>
<dbReference type="PANTHER" id="PTHR47959">
    <property type="entry name" value="ATP-DEPENDENT RNA HELICASE RHLE-RELATED"/>
    <property type="match status" value="1"/>
</dbReference>
<dbReference type="Gene3D" id="3.40.50.300">
    <property type="entry name" value="P-loop containing nucleotide triphosphate hydrolases"/>
    <property type="match status" value="2"/>
</dbReference>
<feature type="compositionally biased region" description="Low complexity" evidence="12">
    <location>
        <begin position="32"/>
        <end position="43"/>
    </location>
</feature>
<dbReference type="InterPro" id="IPR014001">
    <property type="entry name" value="Helicase_ATP-bd"/>
</dbReference>
<dbReference type="InterPro" id="IPR027417">
    <property type="entry name" value="P-loop_NTPase"/>
</dbReference>
<feature type="compositionally biased region" description="Basic and acidic residues" evidence="12">
    <location>
        <begin position="62"/>
        <end position="98"/>
    </location>
</feature>
<dbReference type="OrthoDB" id="1191041at2759"/>
<dbReference type="Pfam" id="PF00271">
    <property type="entry name" value="Helicase_C"/>
    <property type="match status" value="1"/>
</dbReference>
<evidence type="ECO:0000256" key="4">
    <source>
        <dbReference type="ARBA" id="ARBA00012552"/>
    </source>
</evidence>
<dbReference type="GO" id="GO:0003723">
    <property type="term" value="F:RNA binding"/>
    <property type="evidence" value="ECO:0007669"/>
    <property type="project" value="UniProtKB-KW"/>
</dbReference>
<feature type="compositionally biased region" description="Acidic residues" evidence="12">
    <location>
        <begin position="163"/>
        <end position="184"/>
    </location>
</feature>
<evidence type="ECO:0000256" key="9">
    <source>
        <dbReference type="ARBA" id="ARBA00022884"/>
    </source>
</evidence>
<evidence type="ECO:0000313" key="16">
    <source>
        <dbReference type="Proteomes" id="UP000077115"/>
    </source>
</evidence>
<gene>
    <name evidence="15" type="ORF">BDEG_21713</name>
</gene>
<feature type="compositionally biased region" description="Acidic residues" evidence="12">
    <location>
        <begin position="204"/>
        <end position="220"/>
    </location>
</feature>
<dbReference type="AlphaFoldDB" id="A0A177WCB3"/>
<dbReference type="STRING" id="403673.A0A177WCB3"/>
<dbReference type="GO" id="GO:0005524">
    <property type="term" value="F:ATP binding"/>
    <property type="evidence" value="ECO:0007669"/>
    <property type="project" value="UniProtKB-KW"/>
</dbReference>
<accession>A0A177WCB3</accession>
<dbReference type="InterPro" id="IPR033517">
    <property type="entry name" value="DDX54/DBP10_DEAD-box_helicase"/>
</dbReference>
<dbReference type="InterPro" id="IPR050079">
    <property type="entry name" value="DEAD_box_RNA_helicase"/>
</dbReference>
<dbReference type="PANTHER" id="PTHR47959:SF8">
    <property type="entry name" value="RNA HELICASE"/>
    <property type="match status" value="1"/>
</dbReference>
<comment type="similarity">
    <text evidence="3">Belongs to the DEAD box helicase family. DDX54/DBP10 subfamily.</text>
</comment>
<dbReference type="CDD" id="cd17959">
    <property type="entry name" value="DEADc_DDX54"/>
    <property type="match status" value="1"/>
</dbReference>
<dbReference type="GO" id="GO:0005730">
    <property type="term" value="C:nucleolus"/>
    <property type="evidence" value="ECO:0007669"/>
    <property type="project" value="UniProtKB-SubCell"/>
</dbReference>
<dbReference type="Pfam" id="PF00270">
    <property type="entry name" value="DEAD"/>
    <property type="match status" value="1"/>
</dbReference>
<dbReference type="EMBL" id="DS022301">
    <property type="protein sequence ID" value="OAJ37719.1"/>
    <property type="molecule type" value="Genomic_DNA"/>
</dbReference>
<feature type="compositionally biased region" description="Gly residues" evidence="12">
    <location>
        <begin position="8"/>
        <end position="31"/>
    </location>
</feature>
<evidence type="ECO:0000313" key="15">
    <source>
        <dbReference type="EMBL" id="OAJ37719.1"/>
    </source>
</evidence>
<dbReference type="Proteomes" id="UP000077115">
    <property type="component" value="Unassembled WGS sequence"/>
</dbReference>
<evidence type="ECO:0000256" key="6">
    <source>
        <dbReference type="ARBA" id="ARBA00022801"/>
    </source>
</evidence>
<dbReference type="FunFam" id="3.40.50.300:FF:000865">
    <property type="entry name" value="ATP-dependent RNA helicase DDX54"/>
    <property type="match status" value="1"/>
</dbReference>
<dbReference type="GO" id="GO:0016887">
    <property type="term" value="F:ATP hydrolysis activity"/>
    <property type="evidence" value="ECO:0007669"/>
    <property type="project" value="RHEA"/>
</dbReference>
<keyword evidence="8" id="KW-0067">ATP-binding</keyword>
<dbReference type="SMART" id="SM01123">
    <property type="entry name" value="DBP10CT"/>
    <property type="match status" value="1"/>
</dbReference>
<dbReference type="SMART" id="SM00490">
    <property type="entry name" value="HELICc"/>
    <property type="match status" value="1"/>
</dbReference>
<dbReference type="InterPro" id="IPR011545">
    <property type="entry name" value="DEAD/DEAH_box_helicase_dom"/>
</dbReference>
<dbReference type="PROSITE" id="PS00039">
    <property type="entry name" value="DEAD_ATP_HELICASE"/>
    <property type="match status" value="1"/>
</dbReference>
<name>A0A177WCB3_BATDL</name>
<feature type="domain" description="Helicase ATP-binding" evidence="13">
    <location>
        <begin position="277"/>
        <end position="449"/>
    </location>
</feature>
<dbReference type="SUPFAM" id="SSF52540">
    <property type="entry name" value="P-loop containing nucleoside triphosphate hydrolases"/>
    <property type="match status" value="1"/>
</dbReference>
<protein>
    <recommendedName>
        <fullName evidence="4">RNA helicase</fullName>
        <ecNumber evidence="4">3.6.4.13</ecNumber>
    </recommendedName>
</protein>
<dbReference type="Pfam" id="PF08147">
    <property type="entry name" value="DBP10CT"/>
    <property type="match status" value="1"/>
</dbReference>
<proteinExistence type="inferred from homology"/>
<dbReference type="GO" id="GO:0005829">
    <property type="term" value="C:cytosol"/>
    <property type="evidence" value="ECO:0007669"/>
    <property type="project" value="TreeGrafter"/>
</dbReference>